<keyword evidence="7" id="KW-0326">Glycosidase</keyword>
<evidence type="ECO:0000313" key="11">
    <source>
        <dbReference type="Proteomes" id="UP000294225"/>
    </source>
</evidence>
<dbReference type="SUPFAM" id="SSF51445">
    <property type="entry name" value="(Trans)glycosidases"/>
    <property type="match status" value="1"/>
</dbReference>
<organism evidence="10 11">
    <name type="scientific">Kribbella speibonae</name>
    <dbReference type="NCBI Taxonomy" id="1572660"/>
    <lineage>
        <taxon>Bacteria</taxon>
        <taxon>Bacillati</taxon>
        <taxon>Actinomycetota</taxon>
        <taxon>Actinomycetes</taxon>
        <taxon>Propionibacteriales</taxon>
        <taxon>Kribbellaceae</taxon>
        <taxon>Kribbella</taxon>
    </lineage>
</organism>
<dbReference type="Pfam" id="PF02449">
    <property type="entry name" value="Glyco_hydro_42"/>
    <property type="match status" value="1"/>
</dbReference>
<dbReference type="InterPro" id="IPR029062">
    <property type="entry name" value="Class_I_gatase-like"/>
</dbReference>
<evidence type="ECO:0000256" key="3">
    <source>
        <dbReference type="ARBA" id="ARBA00012756"/>
    </source>
</evidence>
<dbReference type="PANTHER" id="PTHR36447">
    <property type="entry name" value="BETA-GALACTOSIDASE GANA"/>
    <property type="match status" value="1"/>
</dbReference>
<dbReference type="GO" id="GO:0009341">
    <property type="term" value="C:beta-galactosidase complex"/>
    <property type="evidence" value="ECO:0007669"/>
    <property type="project" value="InterPro"/>
</dbReference>
<dbReference type="PANTHER" id="PTHR36447:SF2">
    <property type="entry name" value="BETA-GALACTOSIDASE YESZ"/>
    <property type="match status" value="1"/>
</dbReference>
<evidence type="ECO:0000256" key="1">
    <source>
        <dbReference type="ARBA" id="ARBA00001412"/>
    </source>
</evidence>
<dbReference type="InterPro" id="IPR017853">
    <property type="entry name" value="GH"/>
</dbReference>
<evidence type="ECO:0000256" key="4">
    <source>
        <dbReference type="ARBA" id="ARBA00022723"/>
    </source>
</evidence>
<comment type="catalytic activity">
    <reaction evidence="1">
        <text>Hydrolysis of terminal non-reducing beta-D-galactose residues in beta-D-galactosides.</text>
        <dbReference type="EC" id="3.2.1.23"/>
    </reaction>
</comment>
<dbReference type="EC" id="3.2.1.23" evidence="3"/>
<dbReference type="Gene3D" id="3.40.50.880">
    <property type="match status" value="1"/>
</dbReference>
<dbReference type="Proteomes" id="UP000294225">
    <property type="component" value="Unassembled WGS sequence"/>
</dbReference>
<dbReference type="GO" id="GO:0046872">
    <property type="term" value="F:metal ion binding"/>
    <property type="evidence" value="ECO:0007669"/>
    <property type="project" value="UniProtKB-KW"/>
</dbReference>
<dbReference type="GO" id="GO:0004565">
    <property type="term" value="F:beta-galactosidase activity"/>
    <property type="evidence" value="ECO:0007669"/>
    <property type="project" value="UniProtKB-EC"/>
</dbReference>
<gene>
    <name evidence="10" type="ORF">E0H92_27595</name>
</gene>
<dbReference type="Pfam" id="PF08532">
    <property type="entry name" value="Glyco_hydro_42M"/>
    <property type="match status" value="1"/>
</dbReference>
<proteinExistence type="inferred from homology"/>
<keyword evidence="4" id="KW-0479">Metal-binding</keyword>
<dbReference type="GO" id="GO:0005975">
    <property type="term" value="P:carbohydrate metabolic process"/>
    <property type="evidence" value="ECO:0007669"/>
    <property type="project" value="InterPro"/>
</dbReference>
<accession>A0A4R0J521</accession>
<keyword evidence="5" id="KW-0378">Hydrolase</keyword>
<evidence type="ECO:0000256" key="2">
    <source>
        <dbReference type="ARBA" id="ARBA00005940"/>
    </source>
</evidence>
<evidence type="ECO:0000259" key="8">
    <source>
        <dbReference type="Pfam" id="PF02449"/>
    </source>
</evidence>
<dbReference type="RefSeq" id="WP_131498231.1">
    <property type="nucleotide sequence ID" value="NZ_SJKC01000003.1"/>
</dbReference>
<keyword evidence="6" id="KW-0862">Zinc</keyword>
<dbReference type="CDD" id="cd03143">
    <property type="entry name" value="A4_beta-galactosidase_middle_domain"/>
    <property type="match status" value="1"/>
</dbReference>
<evidence type="ECO:0000313" key="10">
    <source>
        <dbReference type="EMBL" id="TCC36405.1"/>
    </source>
</evidence>
<dbReference type="InterPro" id="IPR003476">
    <property type="entry name" value="Glyco_hydro_42"/>
</dbReference>
<feature type="domain" description="Glycoside hydrolase family 42 N-terminal" evidence="8">
    <location>
        <begin position="16"/>
        <end position="394"/>
    </location>
</feature>
<sequence>MTAKPSFSGILFGAAYYAEYQPEGTLEHDLDLMSEAGFSVIRVGESVWSTWEPREGEFDLDWLQPVLDAAHARGIAVLIGTPTYAVPPWLQRLHPEIAAESKTGVRNGWGARQEMDQSSPAYRFYAERVVRKVVERYADHPAVIGFQVDNEPGLQLPHNEHTFQRFVSWLQTRYGDVENLNREWGLVYWSHRLSDWADLWRPDANTTPQYQIEWRRFQATLATELIGWQAAVVREYARDDQFVTTCISYPRPQVSDDEMVASLDVVAGNAYYKMQDGLDAGVEVPREVLWWHTGVWALFQWGDRAYSSAQAQFLVTETNAQSVGDPWQNHPPYPGQIKQAAFALLARGGRMVEYWHWHTLHFGAETYWGGVLPHSQQPGRIYREVAELGAALKAIGPALDDYVPDADVLLLYSTDTKWSFEAYPPLPLPGGGPDTAAYLSIFDAFYRGLFEAGVQVRIQHTRQFVATPVEELVARYPVLVAPAIYVADDETLQHLRAYAAAGGHLVVGIRTGYADELVRARLAVAPAFLAGAAGISYDEYSNINAPLAVHSNGLQLEEGAAATAWVEVLNVDDADVVVEFDQTELGAQAAITTRRFEAGRVTYVATVPNPPLSRSLARWLVPRRTTSEWAASTAVAVSTGDANGRRLAFVSNWSAELAQVTAPFAVRDLVTGEPWDRGAHIPLERRAALLLEATGCSPDRLESLDKGEQ</sequence>
<reference evidence="10 11" key="1">
    <citation type="submission" date="2019-02" db="EMBL/GenBank/DDBJ databases">
        <title>Kribbella capetownensis sp. nov. and Kribbella speibonae sp. nov., isolated from soil.</title>
        <authorList>
            <person name="Curtis S.M."/>
            <person name="Norton I."/>
            <person name="Everest G.J."/>
            <person name="Meyers P.R."/>
        </authorList>
    </citation>
    <scope>NUCLEOTIDE SEQUENCE [LARGE SCALE GENOMIC DNA]</scope>
    <source>
        <strain evidence="10 11">YM55</strain>
    </source>
</reference>
<comment type="similarity">
    <text evidence="2">Belongs to the glycosyl hydrolase 42 family.</text>
</comment>
<protein>
    <recommendedName>
        <fullName evidence="3">beta-galactosidase</fullName>
        <ecNumber evidence="3">3.2.1.23</ecNumber>
    </recommendedName>
</protein>
<evidence type="ECO:0000256" key="5">
    <source>
        <dbReference type="ARBA" id="ARBA00022801"/>
    </source>
</evidence>
<dbReference type="EMBL" id="SJKC01000003">
    <property type="protein sequence ID" value="TCC36405.1"/>
    <property type="molecule type" value="Genomic_DNA"/>
</dbReference>
<name>A0A4R0J521_9ACTN</name>
<feature type="domain" description="Beta-galactosidase trimerisation" evidence="9">
    <location>
        <begin position="406"/>
        <end position="618"/>
    </location>
</feature>
<evidence type="ECO:0000259" key="9">
    <source>
        <dbReference type="Pfam" id="PF08532"/>
    </source>
</evidence>
<dbReference type="Gene3D" id="3.20.20.80">
    <property type="entry name" value="Glycosidases"/>
    <property type="match status" value="1"/>
</dbReference>
<dbReference type="AlphaFoldDB" id="A0A4R0J521"/>
<evidence type="ECO:0000256" key="7">
    <source>
        <dbReference type="ARBA" id="ARBA00023295"/>
    </source>
</evidence>
<comment type="caution">
    <text evidence="10">The sequence shown here is derived from an EMBL/GenBank/DDBJ whole genome shotgun (WGS) entry which is preliminary data.</text>
</comment>
<dbReference type="SUPFAM" id="SSF52317">
    <property type="entry name" value="Class I glutamine amidotransferase-like"/>
    <property type="match status" value="1"/>
</dbReference>
<dbReference type="InterPro" id="IPR013738">
    <property type="entry name" value="Beta_galactosidase_Trimer"/>
</dbReference>
<evidence type="ECO:0000256" key="6">
    <source>
        <dbReference type="ARBA" id="ARBA00022833"/>
    </source>
</evidence>
<dbReference type="InterPro" id="IPR013529">
    <property type="entry name" value="Glyco_hydro_42_N"/>
</dbReference>